<feature type="compositionally biased region" description="Acidic residues" evidence="1">
    <location>
        <begin position="332"/>
        <end position="343"/>
    </location>
</feature>
<dbReference type="OrthoDB" id="4188028at2759"/>
<proteinExistence type="predicted"/>
<feature type="region of interest" description="Disordered" evidence="1">
    <location>
        <begin position="81"/>
        <end position="398"/>
    </location>
</feature>
<feature type="compositionally biased region" description="Polar residues" evidence="1">
    <location>
        <begin position="210"/>
        <end position="221"/>
    </location>
</feature>
<dbReference type="AlphaFoldDB" id="A0A1L9SNK9"/>
<evidence type="ECO:0000256" key="1">
    <source>
        <dbReference type="SAM" id="MobiDB-lite"/>
    </source>
</evidence>
<feature type="region of interest" description="Disordered" evidence="1">
    <location>
        <begin position="735"/>
        <end position="899"/>
    </location>
</feature>
<feature type="compositionally biased region" description="Pro residues" evidence="1">
    <location>
        <begin position="845"/>
        <end position="899"/>
    </location>
</feature>
<sequence>MAGVKRKLAATREPAAPKTSNPASAEASQSTQTSQDAQDAPDASNDVANPRVTRLGTRSTVMRNGRRSRIVILRAGGRVLLDMSQQNPQTSQAPQAPQMTQATQASPPLSLASQAATEAQAEVQEAEAARASEPAQEHQSQPEAEAEPEIDTPRPKRVRRTVMPDESPRTVRKSRRLNGQPLGADADETIDLNLSRRSPQKNPRSRNNRRAQQPVIQQNDSVIDEAPEIAEELLQPQQSQSSHAEPTEEAPVSQAANENRTQQHSTTPTNTSETVPIAPVESVVEPGPARGEASVPKGDDVHARNAEQSTTAEKNEETTDDDVRPTDRDGDIAMDDADPDFTEPEPKSEEEKEDLPEPRSHHLLPNGSGSVPSESVAEVAGESTVPSESRTATEDVEISTTEDVLAIAAATARGRGRGRGGRVTRARGRGGRNRGGARGRGRGGRARGGAATRESSEVIEIDPALNPANTALAQKLRERQRELDKTFKKVAAAQRLALSVLATHSHRRLARDKNAHKNVPEYDEVNQALREHLRAKENALRHEYELKVEQENRLYQAYTAEIQQHFRDVAQHIHQEHLLAAQGDYMAFVGGRQAAEDDEHTETDESDSEVERGIFSHLRKEFVRGYNSSFVRALPGAAAHERAKTGWEDFVQRAKLGGDLNPQMKEMSQEGDAASASAPASTFASASASVVAPISDRPAMASAAINLLLEAMSALDQVPDTAALNVLADLAMGGESSNAPPPPGLPPVMTTPAAAAGGATHRTILPQPAPQQQPQQQQVSSPLIPPGPTDPRSFLLPRPAPGGPQQGGQGQQQQHRRLLPAGQPLPPITDKPGRLDPFGGFNGPPQLPPPPGSNFQRPPMPGYLPGGPPPPPPQMYHPYAAPPPPPPPPPPAPPRNPYQ</sequence>
<evidence type="ECO:0000313" key="2">
    <source>
        <dbReference type="EMBL" id="OJJ48815.1"/>
    </source>
</evidence>
<dbReference type="Proteomes" id="UP000184188">
    <property type="component" value="Unassembled WGS sequence"/>
</dbReference>
<dbReference type="RefSeq" id="XP_022583325.1">
    <property type="nucleotide sequence ID" value="XM_022723834.1"/>
</dbReference>
<dbReference type="GeneID" id="34610299"/>
<organism evidence="2 3">
    <name type="scientific">Penicilliopsis zonata CBS 506.65</name>
    <dbReference type="NCBI Taxonomy" id="1073090"/>
    <lineage>
        <taxon>Eukaryota</taxon>
        <taxon>Fungi</taxon>
        <taxon>Dikarya</taxon>
        <taxon>Ascomycota</taxon>
        <taxon>Pezizomycotina</taxon>
        <taxon>Eurotiomycetes</taxon>
        <taxon>Eurotiomycetidae</taxon>
        <taxon>Eurotiales</taxon>
        <taxon>Aspergillaceae</taxon>
        <taxon>Penicilliopsis</taxon>
    </lineage>
</organism>
<gene>
    <name evidence="2" type="ORF">ASPZODRAFT_13556</name>
</gene>
<evidence type="ECO:0000313" key="3">
    <source>
        <dbReference type="Proteomes" id="UP000184188"/>
    </source>
</evidence>
<name>A0A1L9SNK9_9EURO</name>
<feature type="region of interest" description="Disordered" evidence="1">
    <location>
        <begin position="410"/>
        <end position="456"/>
    </location>
</feature>
<feature type="compositionally biased region" description="Basic and acidic residues" evidence="1">
    <location>
        <begin position="344"/>
        <end position="360"/>
    </location>
</feature>
<feature type="compositionally biased region" description="Acidic residues" evidence="1">
    <location>
        <begin position="222"/>
        <end position="231"/>
    </location>
</feature>
<reference evidence="3" key="1">
    <citation type="journal article" date="2017" name="Genome Biol.">
        <title>Comparative genomics reveals high biological diversity and specific adaptations in the industrially and medically important fungal genus Aspergillus.</title>
        <authorList>
            <person name="de Vries R.P."/>
            <person name="Riley R."/>
            <person name="Wiebenga A."/>
            <person name="Aguilar-Osorio G."/>
            <person name="Amillis S."/>
            <person name="Uchima C.A."/>
            <person name="Anderluh G."/>
            <person name="Asadollahi M."/>
            <person name="Askin M."/>
            <person name="Barry K."/>
            <person name="Battaglia E."/>
            <person name="Bayram O."/>
            <person name="Benocci T."/>
            <person name="Braus-Stromeyer S.A."/>
            <person name="Caldana C."/>
            <person name="Canovas D."/>
            <person name="Cerqueira G.C."/>
            <person name="Chen F."/>
            <person name="Chen W."/>
            <person name="Choi C."/>
            <person name="Clum A."/>
            <person name="Dos Santos R.A."/>
            <person name="Damasio A.R."/>
            <person name="Diallinas G."/>
            <person name="Emri T."/>
            <person name="Fekete E."/>
            <person name="Flipphi M."/>
            <person name="Freyberg S."/>
            <person name="Gallo A."/>
            <person name="Gournas C."/>
            <person name="Habgood R."/>
            <person name="Hainaut M."/>
            <person name="Harispe M.L."/>
            <person name="Henrissat B."/>
            <person name="Hilden K.S."/>
            <person name="Hope R."/>
            <person name="Hossain A."/>
            <person name="Karabika E."/>
            <person name="Karaffa L."/>
            <person name="Karanyi Z."/>
            <person name="Krasevec N."/>
            <person name="Kuo A."/>
            <person name="Kusch H."/>
            <person name="LaButti K."/>
            <person name="Lagendijk E.L."/>
            <person name="Lapidus A."/>
            <person name="Levasseur A."/>
            <person name="Lindquist E."/>
            <person name="Lipzen A."/>
            <person name="Logrieco A.F."/>
            <person name="MacCabe A."/>
            <person name="Maekelae M.R."/>
            <person name="Malavazi I."/>
            <person name="Melin P."/>
            <person name="Meyer V."/>
            <person name="Mielnichuk N."/>
            <person name="Miskei M."/>
            <person name="Molnar A.P."/>
            <person name="Mule G."/>
            <person name="Ngan C.Y."/>
            <person name="Orejas M."/>
            <person name="Orosz E."/>
            <person name="Ouedraogo J.P."/>
            <person name="Overkamp K.M."/>
            <person name="Park H.-S."/>
            <person name="Perrone G."/>
            <person name="Piumi F."/>
            <person name="Punt P.J."/>
            <person name="Ram A.F."/>
            <person name="Ramon A."/>
            <person name="Rauscher S."/>
            <person name="Record E."/>
            <person name="Riano-Pachon D.M."/>
            <person name="Robert V."/>
            <person name="Roehrig J."/>
            <person name="Ruller R."/>
            <person name="Salamov A."/>
            <person name="Salih N.S."/>
            <person name="Samson R.A."/>
            <person name="Sandor E."/>
            <person name="Sanguinetti M."/>
            <person name="Schuetze T."/>
            <person name="Sepcic K."/>
            <person name="Shelest E."/>
            <person name="Sherlock G."/>
            <person name="Sophianopoulou V."/>
            <person name="Squina F.M."/>
            <person name="Sun H."/>
            <person name="Susca A."/>
            <person name="Todd R.B."/>
            <person name="Tsang A."/>
            <person name="Unkles S.E."/>
            <person name="van de Wiele N."/>
            <person name="van Rossen-Uffink D."/>
            <person name="Oliveira J.V."/>
            <person name="Vesth T.C."/>
            <person name="Visser J."/>
            <person name="Yu J.-H."/>
            <person name="Zhou M."/>
            <person name="Andersen M.R."/>
            <person name="Archer D.B."/>
            <person name="Baker S.E."/>
            <person name="Benoit I."/>
            <person name="Brakhage A.A."/>
            <person name="Braus G.H."/>
            <person name="Fischer R."/>
            <person name="Frisvad J.C."/>
            <person name="Goldman G.H."/>
            <person name="Houbraken J."/>
            <person name="Oakley B."/>
            <person name="Pocsi I."/>
            <person name="Scazzocchio C."/>
            <person name="Seiboth B."/>
            <person name="vanKuyk P.A."/>
            <person name="Wortman J."/>
            <person name="Dyer P.S."/>
            <person name="Grigoriev I.V."/>
        </authorList>
    </citation>
    <scope>NUCLEOTIDE SEQUENCE [LARGE SCALE GENOMIC DNA]</scope>
    <source>
        <strain evidence="3">CBS 506.65</strain>
    </source>
</reference>
<dbReference type="VEuPathDB" id="FungiDB:ASPZODRAFT_13556"/>
<feature type="compositionally biased region" description="Polar residues" evidence="1">
    <location>
        <begin position="254"/>
        <end position="274"/>
    </location>
</feature>
<accession>A0A1L9SNK9</accession>
<dbReference type="STRING" id="1073090.A0A1L9SNK9"/>
<feature type="compositionally biased region" description="Low complexity" evidence="1">
    <location>
        <begin position="84"/>
        <end position="123"/>
    </location>
</feature>
<dbReference type="EMBL" id="KV878338">
    <property type="protein sequence ID" value="OJJ48815.1"/>
    <property type="molecule type" value="Genomic_DNA"/>
</dbReference>
<feature type="compositionally biased region" description="Basic and acidic residues" evidence="1">
    <location>
        <begin position="313"/>
        <end position="331"/>
    </location>
</feature>
<feature type="compositionally biased region" description="Basic residues" evidence="1">
    <location>
        <begin position="414"/>
        <end position="445"/>
    </location>
</feature>
<protein>
    <submittedName>
        <fullName evidence="2">Uncharacterized protein</fullName>
    </submittedName>
</protein>
<keyword evidence="3" id="KW-1185">Reference proteome</keyword>
<feature type="region of interest" description="Disordered" evidence="1">
    <location>
        <begin position="1"/>
        <end position="69"/>
    </location>
</feature>
<feature type="compositionally biased region" description="Low complexity" evidence="1">
    <location>
        <begin position="23"/>
        <end position="40"/>
    </location>
</feature>